<name>A0A3S0LH49_9BACI</name>
<dbReference type="Proteomes" id="UP000271374">
    <property type="component" value="Unassembled WGS sequence"/>
</dbReference>
<dbReference type="PANTHER" id="PTHR11086:SF18">
    <property type="entry name" value="DEOXYCYTIDYLATE DEAMINASE"/>
    <property type="match status" value="1"/>
</dbReference>
<dbReference type="GO" id="GO:0051301">
    <property type="term" value="P:cell division"/>
    <property type="evidence" value="ECO:0007669"/>
    <property type="project" value="UniProtKB-KW"/>
</dbReference>
<dbReference type="SUPFAM" id="SSF53927">
    <property type="entry name" value="Cytidine deaminase-like"/>
    <property type="match status" value="1"/>
</dbReference>
<evidence type="ECO:0000313" key="6">
    <source>
        <dbReference type="EMBL" id="RTR35344.1"/>
    </source>
</evidence>
<dbReference type="InterPro" id="IPR002125">
    <property type="entry name" value="CMP_dCMP_dom"/>
</dbReference>
<dbReference type="InterPro" id="IPR016193">
    <property type="entry name" value="Cytidine_deaminase-like"/>
</dbReference>
<evidence type="ECO:0000313" key="7">
    <source>
        <dbReference type="Proteomes" id="UP000271374"/>
    </source>
</evidence>
<dbReference type="GO" id="GO:0006220">
    <property type="term" value="P:pyrimidine nucleotide metabolic process"/>
    <property type="evidence" value="ECO:0007669"/>
    <property type="project" value="InterPro"/>
</dbReference>
<evidence type="ECO:0000256" key="2">
    <source>
        <dbReference type="ARBA" id="ARBA00022801"/>
    </source>
</evidence>
<evidence type="ECO:0000256" key="4">
    <source>
        <dbReference type="PIRSR" id="PIRSR006019-2"/>
    </source>
</evidence>
<gene>
    <name evidence="6" type="ORF">EKG37_05555</name>
</gene>
<comment type="cofactor">
    <cofactor evidence="1 4">
        <name>Zn(2+)</name>
        <dbReference type="ChEBI" id="CHEBI:29105"/>
    </cofactor>
</comment>
<keyword evidence="6" id="KW-0131">Cell cycle</keyword>
<organism evidence="6 7">
    <name type="scientific">Bacillus yapensis</name>
    <dbReference type="NCBI Taxonomy" id="2492960"/>
    <lineage>
        <taxon>Bacteria</taxon>
        <taxon>Bacillati</taxon>
        <taxon>Bacillota</taxon>
        <taxon>Bacilli</taxon>
        <taxon>Bacillales</taxon>
        <taxon>Bacillaceae</taxon>
        <taxon>Bacillus</taxon>
    </lineage>
</organism>
<feature type="active site" description="Proton donor" evidence="3">
    <location>
        <position position="73"/>
    </location>
</feature>
<keyword evidence="4" id="KW-0862">Zinc</keyword>
<dbReference type="InterPro" id="IPR035105">
    <property type="entry name" value="Deoxycytidylate_deaminase_dom"/>
</dbReference>
<keyword evidence="6" id="KW-0132">Cell division</keyword>
<feature type="binding site" evidence="4">
    <location>
        <position position="97"/>
    </location>
    <ligand>
        <name>Zn(2+)</name>
        <dbReference type="ChEBI" id="CHEBI:29105"/>
        <note>catalytic</note>
    </ligand>
</feature>
<dbReference type="AlphaFoldDB" id="A0A3S0LH49"/>
<dbReference type="Gene3D" id="3.40.140.10">
    <property type="entry name" value="Cytidine Deaminase, domain 2"/>
    <property type="match status" value="1"/>
</dbReference>
<evidence type="ECO:0000259" key="5">
    <source>
        <dbReference type="PROSITE" id="PS51747"/>
    </source>
</evidence>
<dbReference type="OrthoDB" id="9788517at2"/>
<dbReference type="InterPro" id="IPR015517">
    <property type="entry name" value="dCMP_deaminase-rel"/>
</dbReference>
<dbReference type="GO" id="GO:0008270">
    <property type="term" value="F:zinc ion binding"/>
    <property type="evidence" value="ECO:0007669"/>
    <property type="project" value="InterPro"/>
</dbReference>
<keyword evidence="2" id="KW-0378">Hydrolase</keyword>
<dbReference type="GO" id="GO:0005737">
    <property type="term" value="C:cytoplasm"/>
    <property type="evidence" value="ECO:0007669"/>
    <property type="project" value="TreeGrafter"/>
</dbReference>
<proteinExistence type="predicted"/>
<dbReference type="EMBL" id="RXNT01000003">
    <property type="protein sequence ID" value="RTR35344.1"/>
    <property type="molecule type" value="Genomic_DNA"/>
</dbReference>
<dbReference type="Pfam" id="PF00383">
    <property type="entry name" value="dCMP_cyt_deam_1"/>
    <property type="match status" value="1"/>
</dbReference>
<sequence length="143" mass="16112">MARKSWDEYFLDIAEQVASRSTCNRLHVGSVIVNNKHIVSTGYNGSIHGHPHCEDEGCLLDENGRCIRCCHSELNAVLHAERDLLKGATAYVTHEPCENCSKTLAQAGISRVVFRDSYPNKWNKYFLKNIEVVHLPKMNASVE</sequence>
<dbReference type="RefSeq" id="WP_126407178.1">
    <property type="nucleotide sequence ID" value="NZ_RXNT01000003.1"/>
</dbReference>
<dbReference type="GO" id="GO:0004132">
    <property type="term" value="F:dCMP deaminase activity"/>
    <property type="evidence" value="ECO:0007669"/>
    <property type="project" value="InterPro"/>
</dbReference>
<keyword evidence="7" id="KW-1185">Reference proteome</keyword>
<dbReference type="CDD" id="cd01286">
    <property type="entry name" value="deoxycytidylate_deaminase"/>
    <property type="match status" value="1"/>
</dbReference>
<feature type="domain" description="CMP/dCMP-type deaminase" evidence="5">
    <location>
        <begin position="5"/>
        <end position="133"/>
    </location>
</feature>
<evidence type="ECO:0000256" key="1">
    <source>
        <dbReference type="ARBA" id="ARBA00001947"/>
    </source>
</evidence>
<feature type="binding site" evidence="4">
    <location>
        <position position="100"/>
    </location>
    <ligand>
        <name>Zn(2+)</name>
        <dbReference type="ChEBI" id="CHEBI:29105"/>
        <note>catalytic</note>
    </ligand>
</feature>
<accession>A0A3S0LH49</accession>
<dbReference type="PIRSF" id="PIRSF006019">
    <property type="entry name" value="dCMP_deaminase"/>
    <property type="match status" value="1"/>
</dbReference>
<dbReference type="PANTHER" id="PTHR11086">
    <property type="entry name" value="DEOXYCYTIDYLATE DEAMINASE-RELATED"/>
    <property type="match status" value="1"/>
</dbReference>
<dbReference type="InterPro" id="IPR016473">
    <property type="entry name" value="dCMP_deaminase"/>
</dbReference>
<dbReference type="PROSITE" id="PS51747">
    <property type="entry name" value="CYT_DCMP_DEAMINASES_2"/>
    <property type="match status" value="1"/>
</dbReference>
<comment type="caution">
    <text evidence="6">The sequence shown here is derived from an EMBL/GenBank/DDBJ whole genome shotgun (WGS) entry which is preliminary data.</text>
</comment>
<protein>
    <submittedName>
        <fullName evidence="6">Cell division protein DedD</fullName>
    </submittedName>
</protein>
<feature type="binding site" evidence="4">
    <location>
        <position position="71"/>
    </location>
    <ligand>
        <name>Zn(2+)</name>
        <dbReference type="ChEBI" id="CHEBI:29105"/>
        <note>catalytic</note>
    </ligand>
</feature>
<reference evidence="6 7" key="1">
    <citation type="submission" date="2018-12" db="EMBL/GenBank/DDBJ databases">
        <title>Bacillus yapensis draft genome sequence.</title>
        <authorList>
            <person name="Yu L."/>
            <person name="Xu X."/>
            <person name="Tang X."/>
        </authorList>
    </citation>
    <scope>NUCLEOTIDE SEQUENCE [LARGE SCALE GENOMIC DNA]</scope>
    <source>
        <strain evidence="6 7">XXST-01</strain>
    </source>
</reference>
<evidence type="ECO:0000256" key="3">
    <source>
        <dbReference type="PIRSR" id="PIRSR006019-1"/>
    </source>
</evidence>
<keyword evidence="4" id="KW-0479">Metal-binding</keyword>